<reference evidence="1 2" key="1">
    <citation type="submission" date="2015-07" db="EMBL/GenBank/DDBJ databases">
        <title>The genome of Eufriesea mexicana.</title>
        <authorList>
            <person name="Pan H."/>
            <person name="Kapheim K."/>
        </authorList>
    </citation>
    <scope>NUCLEOTIDE SEQUENCE [LARGE SCALE GENOMIC DNA]</scope>
    <source>
        <strain evidence="1">0111107269</strain>
        <tissue evidence="1">Whole body</tissue>
    </source>
</reference>
<sequence length="125" mass="14619">MTLRHRWLKSLSSNKANPYPSRNPLLITMDDPVASGNEVDSLTSEIKDLREMMTPGNEIKLRKHELSVGHRRLKRGLRAPNYRAYLFEDCFNYNEERDLWTSRTRSRATLSVVVNERSQNDRELG</sequence>
<protein>
    <submittedName>
        <fullName evidence="1">Uncharacterized protein</fullName>
    </submittedName>
</protein>
<proteinExistence type="predicted"/>
<gene>
    <name evidence="1" type="ORF">WN48_04856</name>
</gene>
<name>A0A310SIX8_9HYME</name>
<evidence type="ECO:0000313" key="1">
    <source>
        <dbReference type="EMBL" id="OAD55342.1"/>
    </source>
</evidence>
<accession>A0A310SIX8</accession>
<evidence type="ECO:0000313" key="2">
    <source>
        <dbReference type="Proteomes" id="UP000250275"/>
    </source>
</evidence>
<dbReference type="AlphaFoldDB" id="A0A310SIX8"/>
<keyword evidence="2" id="KW-1185">Reference proteome</keyword>
<dbReference type="Proteomes" id="UP000250275">
    <property type="component" value="Unassembled WGS sequence"/>
</dbReference>
<dbReference type="EMBL" id="KQ762882">
    <property type="protein sequence ID" value="OAD55342.1"/>
    <property type="molecule type" value="Genomic_DNA"/>
</dbReference>
<organism evidence="1 2">
    <name type="scientific">Eufriesea mexicana</name>
    <dbReference type="NCBI Taxonomy" id="516756"/>
    <lineage>
        <taxon>Eukaryota</taxon>
        <taxon>Metazoa</taxon>
        <taxon>Ecdysozoa</taxon>
        <taxon>Arthropoda</taxon>
        <taxon>Hexapoda</taxon>
        <taxon>Insecta</taxon>
        <taxon>Pterygota</taxon>
        <taxon>Neoptera</taxon>
        <taxon>Endopterygota</taxon>
        <taxon>Hymenoptera</taxon>
        <taxon>Apocrita</taxon>
        <taxon>Aculeata</taxon>
        <taxon>Apoidea</taxon>
        <taxon>Anthophila</taxon>
        <taxon>Apidae</taxon>
        <taxon>Eufriesea</taxon>
    </lineage>
</organism>